<dbReference type="PRINTS" id="PR00032">
    <property type="entry name" value="HTHARAC"/>
</dbReference>
<dbReference type="PANTHER" id="PTHR47893">
    <property type="entry name" value="REGULATORY PROTEIN PCHR"/>
    <property type="match status" value="1"/>
</dbReference>
<dbReference type="InterPro" id="IPR009057">
    <property type="entry name" value="Homeodomain-like_sf"/>
</dbReference>
<evidence type="ECO:0000259" key="4">
    <source>
        <dbReference type="PROSITE" id="PS01124"/>
    </source>
</evidence>
<dbReference type="Gene3D" id="1.10.10.60">
    <property type="entry name" value="Homeodomain-like"/>
    <property type="match status" value="2"/>
</dbReference>
<dbReference type="PANTHER" id="PTHR47893:SF1">
    <property type="entry name" value="REGULATORY PROTEIN PCHR"/>
    <property type="match status" value="1"/>
</dbReference>
<dbReference type="AlphaFoldDB" id="A0A2T7BCV1"/>
<keyword evidence="6" id="KW-1185">Reference proteome</keyword>
<comment type="caution">
    <text evidence="5">The sequence shown here is derived from an EMBL/GenBank/DDBJ whole genome shotgun (WGS) entry which is preliminary data.</text>
</comment>
<organism evidence="5 6">
    <name type="scientific">Chitinophaga parva</name>
    <dbReference type="NCBI Taxonomy" id="2169414"/>
    <lineage>
        <taxon>Bacteria</taxon>
        <taxon>Pseudomonadati</taxon>
        <taxon>Bacteroidota</taxon>
        <taxon>Chitinophagia</taxon>
        <taxon>Chitinophagales</taxon>
        <taxon>Chitinophagaceae</taxon>
        <taxon>Chitinophaga</taxon>
    </lineage>
</organism>
<keyword evidence="1" id="KW-0805">Transcription regulation</keyword>
<proteinExistence type="predicted"/>
<dbReference type="GO" id="GO:0043565">
    <property type="term" value="F:sequence-specific DNA binding"/>
    <property type="evidence" value="ECO:0007669"/>
    <property type="project" value="InterPro"/>
</dbReference>
<feature type="domain" description="HTH araC/xylS-type" evidence="4">
    <location>
        <begin position="241"/>
        <end position="339"/>
    </location>
</feature>
<dbReference type="PROSITE" id="PS01124">
    <property type="entry name" value="HTH_ARAC_FAMILY_2"/>
    <property type="match status" value="1"/>
</dbReference>
<evidence type="ECO:0000256" key="3">
    <source>
        <dbReference type="ARBA" id="ARBA00023163"/>
    </source>
</evidence>
<dbReference type="SUPFAM" id="SSF46689">
    <property type="entry name" value="Homeodomain-like"/>
    <property type="match status" value="2"/>
</dbReference>
<dbReference type="InterPro" id="IPR053142">
    <property type="entry name" value="PchR_regulatory_protein"/>
</dbReference>
<evidence type="ECO:0000256" key="1">
    <source>
        <dbReference type="ARBA" id="ARBA00023015"/>
    </source>
</evidence>
<gene>
    <name evidence="5" type="ORF">DCC81_21190</name>
</gene>
<sequence length="339" mass="38859">MLIVRAWSQWRLRPSRLQARPTRCRRPCMPPGELFSYLSRMEETFSHSFEQGTRTGTIWQCDDIRLGHSLTVMNTLCTLPGHADNDVVRMHFGMRGDYAFHYEQLGRSFDLVGSHHNIMYSNGFDIQVTNKTLEVETFGVQFPKALFLQFTQTASPALQRFAEKVMQGQNVLLSEHWGSIDSNIQQVIQQILHCKYNGELKKLFLLSKSIELLVLCAAACEAASYRQEHFLKTATDKEKIIAVRDLINQRLSDPPNLSEIAKTVGLNEYKLKRGFKETFNHTVFGYLTDQRLQLAHQYLRDTQKTAAEISFELGYTSPQHFNNAFKKKFGTTPAAVKQG</sequence>
<name>A0A2T7BCV1_9BACT</name>
<dbReference type="OrthoDB" id="799767at2"/>
<dbReference type="InterPro" id="IPR020449">
    <property type="entry name" value="Tscrpt_reg_AraC-type_HTH"/>
</dbReference>
<dbReference type="SMART" id="SM00342">
    <property type="entry name" value="HTH_ARAC"/>
    <property type="match status" value="1"/>
</dbReference>
<protein>
    <submittedName>
        <fullName evidence="5">AraC family transcriptional regulator</fullName>
    </submittedName>
</protein>
<evidence type="ECO:0000313" key="5">
    <source>
        <dbReference type="EMBL" id="PUZ22933.1"/>
    </source>
</evidence>
<dbReference type="EMBL" id="QCYK01000003">
    <property type="protein sequence ID" value="PUZ22933.1"/>
    <property type="molecule type" value="Genomic_DNA"/>
</dbReference>
<dbReference type="InterPro" id="IPR018060">
    <property type="entry name" value="HTH_AraC"/>
</dbReference>
<accession>A0A2T7BCV1</accession>
<reference evidence="5 6" key="1">
    <citation type="submission" date="2018-04" db="EMBL/GenBank/DDBJ databases">
        <title>Chitinophaga fuyangensis sp. nov., isolated from soil in a chemical factory.</title>
        <authorList>
            <person name="Chen K."/>
        </authorList>
    </citation>
    <scope>NUCLEOTIDE SEQUENCE [LARGE SCALE GENOMIC DNA]</scope>
    <source>
        <strain evidence="5 6">LY-1</strain>
    </source>
</reference>
<dbReference type="GO" id="GO:0003700">
    <property type="term" value="F:DNA-binding transcription factor activity"/>
    <property type="evidence" value="ECO:0007669"/>
    <property type="project" value="InterPro"/>
</dbReference>
<keyword evidence="2" id="KW-0238">DNA-binding</keyword>
<dbReference type="Pfam" id="PF12833">
    <property type="entry name" value="HTH_18"/>
    <property type="match status" value="1"/>
</dbReference>
<keyword evidence="3" id="KW-0804">Transcription</keyword>
<evidence type="ECO:0000313" key="6">
    <source>
        <dbReference type="Proteomes" id="UP000244450"/>
    </source>
</evidence>
<evidence type="ECO:0000256" key="2">
    <source>
        <dbReference type="ARBA" id="ARBA00023125"/>
    </source>
</evidence>
<dbReference type="Proteomes" id="UP000244450">
    <property type="component" value="Unassembled WGS sequence"/>
</dbReference>